<proteinExistence type="predicted"/>
<evidence type="ECO:0000313" key="2">
    <source>
        <dbReference type="Proteomes" id="UP000643403"/>
    </source>
</evidence>
<protein>
    <submittedName>
        <fullName evidence="1">Uncharacterized protein</fullName>
    </submittedName>
</protein>
<keyword evidence="2" id="KW-1185">Reference proteome</keyword>
<organism evidence="1 2">
    <name type="scientific">Cognatilysobacter xinjiangensis</name>
    <dbReference type="NCBI Taxonomy" id="546892"/>
    <lineage>
        <taxon>Bacteria</taxon>
        <taxon>Pseudomonadati</taxon>
        <taxon>Pseudomonadota</taxon>
        <taxon>Gammaproteobacteria</taxon>
        <taxon>Lysobacterales</taxon>
        <taxon>Lysobacteraceae</taxon>
        <taxon>Cognatilysobacter</taxon>
    </lineage>
</organism>
<dbReference type="EMBL" id="BMXY01000002">
    <property type="protein sequence ID" value="GGZ66338.1"/>
    <property type="molecule type" value="Genomic_DNA"/>
</dbReference>
<gene>
    <name evidence="1" type="ORF">GCM10008101_20630</name>
</gene>
<dbReference type="RefSeq" id="WP_189449571.1">
    <property type="nucleotide sequence ID" value="NZ_BMXY01000002.1"/>
</dbReference>
<evidence type="ECO:0000313" key="1">
    <source>
        <dbReference type="EMBL" id="GGZ66338.1"/>
    </source>
</evidence>
<reference evidence="2" key="1">
    <citation type="journal article" date="2019" name="Int. J. Syst. Evol. Microbiol.">
        <title>The Global Catalogue of Microorganisms (GCM) 10K type strain sequencing project: providing services to taxonomists for standard genome sequencing and annotation.</title>
        <authorList>
            <consortium name="The Broad Institute Genomics Platform"/>
            <consortium name="The Broad Institute Genome Sequencing Center for Infectious Disease"/>
            <person name="Wu L."/>
            <person name="Ma J."/>
        </authorList>
    </citation>
    <scope>NUCLEOTIDE SEQUENCE [LARGE SCALE GENOMIC DNA]</scope>
    <source>
        <strain evidence="2">KCTC 22558</strain>
    </source>
</reference>
<comment type="caution">
    <text evidence="1">The sequence shown here is derived from an EMBL/GenBank/DDBJ whole genome shotgun (WGS) entry which is preliminary data.</text>
</comment>
<name>A0ABQ3C456_9GAMM</name>
<dbReference type="Proteomes" id="UP000643403">
    <property type="component" value="Unassembled WGS sequence"/>
</dbReference>
<sequence length="71" mass="7472">MTAVGGANHRKGTGAKDLAIGLHATLLAPRHAVHDDAAERLLRVRAVREYAGGAAKSAVILAFRAFSIERP</sequence>
<accession>A0ABQ3C456</accession>